<dbReference type="InterPro" id="IPR035959">
    <property type="entry name" value="RutC-like_sf"/>
</dbReference>
<dbReference type="PANTHER" id="PTHR43857:SF1">
    <property type="entry name" value="YJGH FAMILY PROTEIN"/>
    <property type="match status" value="1"/>
</dbReference>
<dbReference type="SUPFAM" id="SSF55298">
    <property type="entry name" value="YjgF-like"/>
    <property type="match status" value="1"/>
</dbReference>
<evidence type="ECO:0000313" key="2">
    <source>
        <dbReference type="Proteomes" id="UP000092582"/>
    </source>
</evidence>
<dbReference type="InterPro" id="IPR006175">
    <property type="entry name" value="YjgF/YER057c/UK114"/>
</dbReference>
<dbReference type="PANTHER" id="PTHR43857">
    <property type="entry name" value="BLR7761 PROTEIN"/>
    <property type="match status" value="1"/>
</dbReference>
<sequence>MTEYTRQNVSSGSAWEPVVGYSRAVKAGAFVFVAGTTASSPEGAVGGADAAAQAREIFVRIGAALEQAGASFDEVVRTRVYLKDIANFDTVGAVHGEIFGSIRPALVAVEVGALAAPDLLVEIELDAIIGAALPAA</sequence>
<dbReference type="KEGG" id="cart:PA27867_1322"/>
<dbReference type="RefSeq" id="WP_066594650.1">
    <property type="nucleotide sequence ID" value="NZ_CP016282.1"/>
</dbReference>
<dbReference type="EMBL" id="CP016282">
    <property type="protein sequence ID" value="ANP72284.1"/>
    <property type="molecule type" value="Genomic_DNA"/>
</dbReference>
<dbReference type="Proteomes" id="UP000092582">
    <property type="component" value="Chromosome 1"/>
</dbReference>
<dbReference type="Pfam" id="PF01042">
    <property type="entry name" value="Ribonuc_L-PSP"/>
    <property type="match status" value="1"/>
</dbReference>
<name>A0A1B1BIB2_9MICO</name>
<protein>
    <submittedName>
        <fullName evidence="1">Endoribonuclease L-PSP</fullName>
    </submittedName>
</protein>
<reference evidence="1 2" key="1">
    <citation type="submission" date="2016-06" db="EMBL/GenBank/DDBJ databases">
        <title>Genome sequencing of Cryobacterium arcticum PAMC 27867.</title>
        <authorList>
            <person name="Lee J."/>
            <person name="Kim O.-S."/>
        </authorList>
    </citation>
    <scope>NUCLEOTIDE SEQUENCE [LARGE SCALE GENOMIC DNA]</scope>
    <source>
        <strain evidence="1 2">PAMC 27867</strain>
    </source>
</reference>
<gene>
    <name evidence="1" type="ORF">PA27867_1322</name>
</gene>
<proteinExistence type="predicted"/>
<evidence type="ECO:0000313" key="1">
    <source>
        <dbReference type="EMBL" id="ANP72284.1"/>
    </source>
</evidence>
<accession>A0A1B1BIB2</accession>
<keyword evidence="2" id="KW-1185">Reference proteome</keyword>
<dbReference type="Gene3D" id="3.30.1330.40">
    <property type="entry name" value="RutC-like"/>
    <property type="match status" value="1"/>
</dbReference>
<dbReference type="OrthoDB" id="9799840at2"/>
<dbReference type="STRING" id="670052.PA27867_1322"/>
<dbReference type="AlphaFoldDB" id="A0A1B1BIB2"/>
<organism evidence="1 2">
    <name type="scientific">Cryobacterium arcticum</name>
    <dbReference type="NCBI Taxonomy" id="670052"/>
    <lineage>
        <taxon>Bacteria</taxon>
        <taxon>Bacillati</taxon>
        <taxon>Actinomycetota</taxon>
        <taxon>Actinomycetes</taxon>
        <taxon>Micrococcales</taxon>
        <taxon>Microbacteriaceae</taxon>
        <taxon>Cryobacterium</taxon>
    </lineage>
</organism>